<organism evidence="3 4">
    <name type="scientific">Steroidobacter flavus</name>
    <dbReference type="NCBI Taxonomy" id="1842136"/>
    <lineage>
        <taxon>Bacteria</taxon>
        <taxon>Pseudomonadati</taxon>
        <taxon>Pseudomonadota</taxon>
        <taxon>Gammaproteobacteria</taxon>
        <taxon>Steroidobacterales</taxon>
        <taxon>Steroidobacteraceae</taxon>
        <taxon>Steroidobacter</taxon>
    </lineage>
</organism>
<keyword evidence="1" id="KW-0677">Repeat</keyword>
<comment type="caution">
    <text evidence="3">The sequence shown here is derived from an EMBL/GenBank/DDBJ whole genome shotgun (WGS) entry which is preliminary data.</text>
</comment>
<dbReference type="Proteomes" id="UP001595904">
    <property type="component" value="Unassembled WGS sequence"/>
</dbReference>
<accession>A0ABV8SXI6</accession>
<dbReference type="InterPro" id="IPR050745">
    <property type="entry name" value="Multifunctional_regulatory"/>
</dbReference>
<dbReference type="SUPFAM" id="SSF48403">
    <property type="entry name" value="Ankyrin repeat"/>
    <property type="match status" value="1"/>
</dbReference>
<dbReference type="Pfam" id="PF00023">
    <property type="entry name" value="Ank"/>
    <property type="match status" value="1"/>
</dbReference>
<dbReference type="EMBL" id="JBHSDU010000010">
    <property type="protein sequence ID" value="MFC4311870.1"/>
    <property type="molecule type" value="Genomic_DNA"/>
</dbReference>
<dbReference type="InterPro" id="IPR036770">
    <property type="entry name" value="Ankyrin_rpt-contain_sf"/>
</dbReference>
<dbReference type="PANTHER" id="PTHR24189">
    <property type="entry name" value="MYOTROPHIN"/>
    <property type="match status" value="1"/>
</dbReference>
<sequence>MPRSLSALSNLDALRGEAKRWLKAIAAGDDASLARFRRVFPEHSGVPKLREVQQALAREYGLSSWAALKQEIEDRARSFADRVRLFLEKSVNRYGTDPATQKWGDYERDGAARGAVAARLLERHPEIARASIHTAVAAHDLEAVHTFLRKNPRAVHDRSGFDGWTPLVRLAYARLPIKAVSSNALEIANVLLEAGADPNAGWSDGANDFNVLVGIIGGGEGGQVAHPLAEDFARLLIARGADPFAPQALYNTSLGPDSTFWLDLLWTESEKRGETHKWTGPAPNELGGEKVPSALAYLLGNAVPDHIQRTRWLLEHGADARGTNFYSRQSLIKHAVLAGREDVAELLVRHGAERPQLTEKEAFLAATAAGNVERMRELALKHPEFLQSHEPMFAVIRLKRTDIAEALLDLGMSIDVGDDKNFRALHYTTHCGAAEIA</sequence>
<evidence type="ECO:0008006" key="5">
    <source>
        <dbReference type="Google" id="ProtNLM"/>
    </source>
</evidence>
<keyword evidence="4" id="KW-1185">Reference proteome</keyword>
<gene>
    <name evidence="3" type="ORF">ACFPN2_22505</name>
</gene>
<evidence type="ECO:0000256" key="1">
    <source>
        <dbReference type="ARBA" id="ARBA00022737"/>
    </source>
</evidence>
<reference evidence="4" key="1">
    <citation type="journal article" date="2019" name="Int. J. Syst. Evol. Microbiol.">
        <title>The Global Catalogue of Microorganisms (GCM) 10K type strain sequencing project: providing services to taxonomists for standard genome sequencing and annotation.</title>
        <authorList>
            <consortium name="The Broad Institute Genomics Platform"/>
            <consortium name="The Broad Institute Genome Sequencing Center for Infectious Disease"/>
            <person name="Wu L."/>
            <person name="Ma J."/>
        </authorList>
    </citation>
    <scope>NUCLEOTIDE SEQUENCE [LARGE SCALE GENOMIC DNA]</scope>
    <source>
        <strain evidence="4">CGMCC 1.10759</strain>
    </source>
</reference>
<dbReference type="RefSeq" id="WP_380600783.1">
    <property type="nucleotide sequence ID" value="NZ_JBHSDU010000010.1"/>
</dbReference>
<evidence type="ECO:0000313" key="3">
    <source>
        <dbReference type="EMBL" id="MFC4311870.1"/>
    </source>
</evidence>
<dbReference type="InterPro" id="IPR002110">
    <property type="entry name" value="Ankyrin_rpt"/>
</dbReference>
<proteinExistence type="predicted"/>
<evidence type="ECO:0000256" key="2">
    <source>
        <dbReference type="ARBA" id="ARBA00023043"/>
    </source>
</evidence>
<keyword evidence="2" id="KW-0040">ANK repeat</keyword>
<dbReference type="Gene3D" id="1.25.40.20">
    <property type="entry name" value="Ankyrin repeat-containing domain"/>
    <property type="match status" value="2"/>
</dbReference>
<name>A0ABV8SXI6_9GAMM</name>
<protein>
    <recommendedName>
        <fullName evidence="5">Ankyrin repeat domain-containing protein</fullName>
    </recommendedName>
</protein>
<evidence type="ECO:0000313" key="4">
    <source>
        <dbReference type="Proteomes" id="UP001595904"/>
    </source>
</evidence>
<dbReference type="SMART" id="SM00248">
    <property type="entry name" value="ANK"/>
    <property type="match status" value="4"/>
</dbReference>